<dbReference type="PROSITE" id="PS50887">
    <property type="entry name" value="GGDEF"/>
    <property type="match status" value="1"/>
</dbReference>
<sequence>MNKRKIYIIFTMSLFSLISSFYIIFDLEKLEKSREKNRGRYLIESQILILENILNSYLYKTDILDMFVITNKGKVDGFDYIGEKLFENDGVIRAIQIAPDGIIKKSYPLKIDSQGKISLFKNPDRKEEAYYAKDSKELYLSGPYKLFQGGIGLIGRKPIFLDNENKNFWGFSIIVLNYENLLKKLQISKLNEEGYFYKILKYNPLKKKYEIFAKNSKEELKEPLNVEFYFKGQKWKFFLEPKLGWNKENHLNERLGIGIFISILVGLITYSFLYINEQRKNMKEISMRDYLTGLYNRRKFEKEIREKILEDNLFTIINCDLNDFKIINDTYGHKIGDIFLMKISKRLKDKLGNKGELFRIGGDEFTIIFRDNFEKKENKIFWVELKKYVEKELIIENININPSFSFGYGVYPIHGRTIEELEVHADKEMYKNKMKYKETKNP</sequence>
<evidence type="ECO:0000259" key="3">
    <source>
        <dbReference type="PROSITE" id="PS50887"/>
    </source>
</evidence>
<keyword evidence="1" id="KW-0472">Membrane</keyword>
<feature type="transmembrane region" description="Helical" evidence="1">
    <location>
        <begin position="6"/>
        <end position="25"/>
    </location>
</feature>
<protein>
    <submittedName>
        <fullName evidence="4">Diguanylate cyclase (GGDEF) domain-containing protein</fullName>
    </submittedName>
</protein>
<dbReference type="NCBIfam" id="TIGR00254">
    <property type="entry name" value="GGDEF"/>
    <property type="match status" value="1"/>
</dbReference>
<dbReference type="SUPFAM" id="SSF55073">
    <property type="entry name" value="Nucleotide cyclase"/>
    <property type="match status" value="1"/>
</dbReference>
<dbReference type="InterPro" id="IPR006189">
    <property type="entry name" value="CHASE_dom"/>
</dbReference>
<dbReference type="InterPro" id="IPR000160">
    <property type="entry name" value="GGDEF_dom"/>
</dbReference>
<dbReference type="EMBL" id="FUWX01000008">
    <property type="protein sequence ID" value="SJZ63305.1"/>
    <property type="molecule type" value="Genomic_DNA"/>
</dbReference>
<dbReference type="OrthoDB" id="353812at2"/>
<gene>
    <name evidence="4" type="ORF">SAMN02745174_01100</name>
</gene>
<dbReference type="RefSeq" id="WP_078693601.1">
    <property type="nucleotide sequence ID" value="NZ_FUWX01000008.1"/>
</dbReference>
<evidence type="ECO:0000256" key="1">
    <source>
        <dbReference type="SAM" id="Phobius"/>
    </source>
</evidence>
<dbReference type="STRING" id="180163.SAMN02745174_01100"/>
<dbReference type="InterPro" id="IPR052163">
    <property type="entry name" value="DGC-Regulatory_Protein"/>
</dbReference>
<dbReference type="CDD" id="cd01949">
    <property type="entry name" value="GGDEF"/>
    <property type="match status" value="1"/>
</dbReference>
<dbReference type="AlphaFoldDB" id="A0A1T4M8T9"/>
<keyword evidence="1" id="KW-0812">Transmembrane</keyword>
<keyword evidence="1" id="KW-1133">Transmembrane helix</keyword>
<keyword evidence="5" id="KW-1185">Reference proteome</keyword>
<evidence type="ECO:0000313" key="4">
    <source>
        <dbReference type="EMBL" id="SJZ63305.1"/>
    </source>
</evidence>
<feature type="transmembrane region" description="Helical" evidence="1">
    <location>
        <begin position="255"/>
        <end position="275"/>
    </location>
</feature>
<dbReference type="Gene3D" id="3.30.70.270">
    <property type="match status" value="1"/>
</dbReference>
<feature type="domain" description="GGDEF" evidence="3">
    <location>
        <begin position="312"/>
        <end position="442"/>
    </location>
</feature>
<evidence type="ECO:0000313" key="5">
    <source>
        <dbReference type="Proteomes" id="UP000191153"/>
    </source>
</evidence>
<feature type="domain" description="CHASE" evidence="2">
    <location>
        <begin position="117"/>
        <end position="192"/>
    </location>
</feature>
<name>A0A1T4M8T9_9FUSO</name>
<proteinExistence type="predicted"/>
<dbReference type="InterPro" id="IPR043128">
    <property type="entry name" value="Rev_trsase/Diguanyl_cyclase"/>
</dbReference>
<dbReference type="PANTHER" id="PTHR46663:SF2">
    <property type="entry name" value="GGDEF DOMAIN-CONTAINING PROTEIN"/>
    <property type="match status" value="1"/>
</dbReference>
<reference evidence="4 5" key="1">
    <citation type="submission" date="2017-02" db="EMBL/GenBank/DDBJ databases">
        <authorList>
            <person name="Peterson S.W."/>
        </authorList>
    </citation>
    <scope>NUCLEOTIDE SEQUENCE [LARGE SCALE GENOMIC DNA]</scope>
    <source>
        <strain evidence="4 5">ATCC 700028</strain>
    </source>
</reference>
<dbReference type="Pfam" id="PF00990">
    <property type="entry name" value="GGDEF"/>
    <property type="match status" value="1"/>
</dbReference>
<organism evidence="4 5">
    <name type="scientific">Cetobacterium ceti</name>
    <dbReference type="NCBI Taxonomy" id="180163"/>
    <lineage>
        <taxon>Bacteria</taxon>
        <taxon>Fusobacteriati</taxon>
        <taxon>Fusobacteriota</taxon>
        <taxon>Fusobacteriia</taxon>
        <taxon>Fusobacteriales</taxon>
        <taxon>Fusobacteriaceae</taxon>
        <taxon>Cetobacterium</taxon>
    </lineage>
</organism>
<dbReference type="SMART" id="SM01079">
    <property type="entry name" value="CHASE"/>
    <property type="match status" value="1"/>
</dbReference>
<dbReference type="Proteomes" id="UP000191153">
    <property type="component" value="Unassembled WGS sequence"/>
</dbReference>
<dbReference type="PROSITE" id="PS50839">
    <property type="entry name" value="CHASE"/>
    <property type="match status" value="1"/>
</dbReference>
<dbReference type="GO" id="GO:0003824">
    <property type="term" value="F:catalytic activity"/>
    <property type="evidence" value="ECO:0007669"/>
    <property type="project" value="UniProtKB-ARBA"/>
</dbReference>
<dbReference type="PANTHER" id="PTHR46663">
    <property type="entry name" value="DIGUANYLATE CYCLASE DGCT-RELATED"/>
    <property type="match status" value="1"/>
</dbReference>
<dbReference type="SMART" id="SM00267">
    <property type="entry name" value="GGDEF"/>
    <property type="match status" value="1"/>
</dbReference>
<dbReference type="InterPro" id="IPR029787">
    <property type="entry name" value="Nucleotide_cyclase"/>
</dbReference>
<accession>A0A1T4M8T9</accession>
<evidence type="ECO:0000259" key="2">
    <source>
        <dbReference type="PROSITE" id="PS50839"/>
    </source>
</evidence>